<reference evidence="2" key="1">
    <citation type="submission" date="2017-11" db="EMBL/GenBank/DDBJ databases">
        <title>The draft genome sequence of Chromatocurvus sp. F02.</title>
        <authorList>
            <person name="Du Z.-J."/>
            <person name="Chang Y.-Q."/>
        </authorList>
    </citation>
    <scope>NUCLEOTIDE SEQUENCE [LARGE SCALE GENOMIC DNA]</scope>
    <source>
        <strain evidence="2">F02</strain>
    </source>
</reference>
<gene>
    <name evidence="1" type="ORF">CWI75_14855</name>
</gene>
<dbReference type="SUPFAM" id="SSF55729">
    <property type="entry name" value="Acyl-CoA N-acyltransferases (Nat)"/>
    <property type="match status" value="1"/>
</dbReference>
<sequence>MNGRPKANRYTAFFRRHGLAVGAALAAHRLISKLGKQSGLYWYRFYKQPLDTAINARTSGKLEFRWLEKYEDLLAQLPRPLPNLKARFEQDVQCLIAVKQEQVVACAWFGFGEFEEDEVRCTYVLPATAVWDFDIYVVPKYRIGRVFLQTWQEANRTLTQRGYACTLSRISAYNMHSIRSHEKLGAKKIGSALFLRVGMAQVMIASRRPYCSLSFSKKRSPRIDLLEV</sequence>
<dbReference type="OrthoDB" id="8480611at2"/>
<evidence type="ECO:0000313" key="1">
    <source>
        <dbReference type="EMBL" id="PLW81514.1"/>
    </source>
</evidence>
<dbReference type="EMBL" id="PKLZ01000012">
    <property type="protein sequence ID" value="PLW81514.1"/>
    <property type="molecule type" value="Genomic_DNA"/>
</dbReference>
<keyword evidence="2" id="KW-1185">Reference proteome</keyword>
<dbReference type="Proteomes" id="UP000234845">
    <property type="component" value="Unassembled WGS sequence"/>
</dbReference>
<dbReference type="InterPro" id="IPR016181">
    <property type="entry name" value="Acyl_CoA_acyltransferase"/>
</dbReference>
<organism evidence="1 2">
    <name type="scientific">Kineobactrum sediminis</name>
    <dbReference type="NCBI Taxonomy" id="1905677"/>
    <lineage>
        <taxon>Bacteria</taxon>
        <taxon>Pseudomonadati</taxon>
        <taxon>Pseudomonadota</taxon>
        <taxon>Gammaproteobacteria</taxon>
        <taxon>Cellvibrionales</taxon>
        <taxon>Halieaceae</taxon>
        <taxon>Kineobactrum</taxon>
    </lineage>
</organism>
<evidence type="ECO:0000313" key="2">
    <source>
        <dbReference type="Proteomes" id="UP000234845"/>
    </source>
</evidence>
<protein>
    <recommendedName>
        <fullName evidence="3">N-acetyltransferase domain-containing protein</fullName>
    </recommendedName>
</protein>
<evidence type="ECO:0008006" key="3">
    <source>
        <dbReference type="Google" id="ProtNLM"/>
    </source>
</evidence>
<comment type="caution">
    <text evidence="1">The sequence shown here is derived from an EMBL/GenBank/DDBJ whole genome shotgun (WGS) entry which is preliminary data.</text>
</comment>
<name>A0A2N5XZE3_9GAMM</name>
<accession>A0A2N5XZE3</accession>
<dbReference type="Gene3D" id="3.40.630.30">
    <property type="match status" value="1"/>
</dbReference>
<dbReference type="RefSeq" id="WP_101522313.1">
    <property type="nucleotide sequence ID" value="NZ_PKLZ01000012.1"/>
</dbReference>
<proteinExistence type="predicted"/>
<dbReference type="AlphaFoldDB" id="A0A2N5XZE3"/>